<dbReference type="STRING" id="1850252.LPB136_01695"/>
<evidence type="ECO:0000313" key="2">
    <source>
        <dbReference type="Proteomes" id="UP000181898"/>
    </source>
</evidence>
<proteinExistence type="predicted"/>
<dbReference type="KEGG" id="ten:LPB136_01695"/>
<accession>A0A1L3JG89</accession>
<evidence type="ECO:0000313" key="1">
    <source>
        <dbReference type="EMBL" id="APG64155.1"/>
    </source>
</evidence>
<dbReference type="RefSeq" id="WP_072554479.1">
    <property type="nucleotide sequence ID" value="NZ_CP018155.1"/>
</dbReference>
<name>A0A1L3JG89_9FLAO</name>
<dbReference type="EMBL" id="CP018155">
    <property type="protein sequence ID" value="APG64155.1"/>
    <property type="molecule type" value="Genomic_DNA"/>
</dbReference>
<dbReference type="Proteomes" id="UP000181898">
    <property type="component" value="Chromosome"/>
</dbReference>
<reference evidence="1 2" key="1">
    <citation type="submission" date="2016-11" db="EMBL/GenBank/DDBJ databases">
        <title>Tenacibaculum sp. LPB0136, isolated from marine environment.</title>
        <authorList>
            <person name="Kim E."/>
            <person name="Yi H."/>
        </authorList>
    </citation>
    <scope>NUCLEOTIDE SEQUENCE [LARGE SCALE GENOMIC DNA]</scope>
    <source>
        <strain evidence="1 2">LPB0136</strain>
    </source>
</reference>
<dbReference type="OrthoDB" id="1453559at2"/>
<keyword evidence="2" id="KW-1185">Reference proteome</keyword>
<dbReference type="AlphaFoldDB" id="A0A1L3JG89"/>
<protein>
    <submittedName>
        <fullName evidence="1">Uncharacterized protein</fullName>
    </submittedName>
</protein>
<gene>
    <name evidence="1" type="ORF">LPB136_01695</name>
</gene>
<sequence length="105" mass="12821">MIKNRYFKKDNVQFEEYFRNRGYKFIQKQRPTKEDWKRSPFKKPKPVKISLISVNILGIPSSFDDDEYYILDVVKNNKKEIFWVEIKSRTLSKPKLIFKKQINRS</sequence>
<organism evidence="1 2">
    <name type="scientific">Tenacibaculum todarodis</name>
    <dbReference type="NCBI Taxonomy" id="1850252"/>
    <lineage>
        <taxon>Bacteria</taxon>
        <taxon>Pseudomonadati</taxon>
        <taxon>Bacteroidota</taxon>
        <taxon>Flavobacteriia</taxon>
        <taxon>Flavobacteriales</taxon>
        <taxon>Flavobacteriaceae</taxon>
        <taxon>Tenacibaculum</taxon>
    </lineage>
</organism>